<comment type="caution">
    <text evidence="7">The sequence shown here is derived from an EMBL/GenBank/DDBJ whole genome shotgun (WGS) entry which is preliminary data.</text>
</comment>
<keyword evidence="5" id="KW-0576">Peroxisome</keyword>
<evidence type="ECO:0000313" key="7">
    <source>
        <dbReference type="EMBL" id="GMM59071.1"/>
    </source>
</evidence>
<sequence length="292" mass="32005">MQSGNDSCSVSAIGKLADKTGNFAPGHLGASGNFHHHHNSSINRIVDEGAFLSGAVESNGSIEAPSNHLPEIPQHRGGQLHHNNLHPQHIQNSHAAWLDEFHNSHFSQPTTGLRFVQGRSEAPSHMEASLGDNNVISGNSLNFQNMGPSSLKFETYDYYNIATEVPVPRSPGIDTEALQRQFDELELELSQLDLEADVSSSLDDSTTEKEATLQSERELFRDTASEIYTFTAESTPYLAEATHSKLANSKFMGLMRTIGNGSINLHDNNKELCSTSTKEIFGNAYFHVPESQ</sequence>
<dbReference type="Proteomes" id="UP001377567">
    <property type="component" value="Unassembled WGS sequence"/>
</dbReference>
<dbReference type="EMBL" id="BTGD01000025">
    <property type="protein sequence ID" value="GMM59071.1"/>
    <property type="molecule type" value="Genomic_DNA"/>
</dbReference>
<evidence type="ECO:0000256" key="5">
    <source>
        <dbReference type="ARBA" id="ARBA00023140"/>
    </source>
</evidence>
<dbReference type="GO" id="GO:0005777">
    <property type="term" value="C:peroxisome"/>
    <property type="evidence" value="ECO:0007669"/>
    <property type="project" value="UniProtKB-SubCell"/>
</dbReference>
<evidence type="ECO:0000259" key="6">
    <source>
        <dbReference type="Pfam" id="PF25098"/>
    </source>
</evidence>
<feature type="domain" description="PEX18/PEX21 C-terminal" evidence="6">
    <location>
        <begin position="213"/>
        <end position="270"/>
    </location>
</feature>
<organism evidence="7 8">
    <name type="scientific">Maudiozyma humilis</name>
    <name type="common">Sour dough yeast</name>
    <name type="synonym">Kazachstania humilis</name>
    <dbReference type="NCBI Taxonomy" id="51915"/>
    <lineage>
        <taxon>Eukaryota</taxon>
        <taxon>Fungi</taxon>
        <taxon>Dikarya</taxon>
        <taxon>Ascomycota</taxon>
        <taxon>Saccharomycotina</taxon>
        <taxon>Saccharomycetes</taxon>
        <taxon>Saccharomycetales</taxon>
        <taxon>Saccharomycetaceae</taxon>
        <taxon>Maudiozyma</taxon>
    </lineage>
</organism>
<comment type="subcellular location">
    <subcellularLocation>
        <location evidence="2">Cytoplasm</location>
    </subcellularLocation>
    <subcellularLocation>
        <location evidence="1">Peroxisome</location>
    </subcellularLocation>
</comment>
<dbReference type="Pfam" id="PF25098">
    <property type="entry name" value="PEX18_PEX21_C"/>
    <property type="match status" value="1"/>
</dbReference>
<gene>
    <name evidence="7" type="ORF">DAKH74_056880</name>
</gene>
<dbReference type="AlphaFoldDB" id="A0AAV5S5P5"/>
<keyword evidence="3" id="KW-0963">Cytoplasm</keyword>
<evidence type="ECO:0000256" key="4">
    <source>
        <dbReference type="ARBA" id="ARBA00022843"/>
    </source>
</evidence>
<dbReference type="Gene3D" id="6.10.280.230">
    <property type="match status" value="1"/>
</dbReference>
<keyword evidence="8" id="KW-1185">Reference proteome</keyword>
<accession>A0AAV5S5P5</accession>
<evidence type="ECO:0000313" key="8">
    <source>
        <dbReference type="Proteomes" id="UP001377567"/>
    </source>
</evidence>
<evidence type="ECO:0000256" key="2">
    <source>
        <dbReference type="ARBA" id="ARBA00004496"/>
    </source>
</evidence>
<reference evidence="7 8" key="1">
    <citation type="journal article" date="2023" name="Elife">
        <title>Identification of key yeast species and microbe-microbe interactions impacting larval growth of Drosophila in the wild.</title>
        <authorList>
            <person name="Mure A."/>
            <person name="Sugiura Y."/>
            <person name="Maeda R."/>
            <person name="Honda K."/>
            <person name="Sakurai N."/>
            <person name="Takahashi Y."/>
            <person name="Watada M."/>
            <person name="Katoh T."/>
            <person name="Gotoh A."/>
            <person name="Gotoh Y."/>
            <person name="Taniguchi I."/>
            <person name="Nakamura K."/>
            <person name="Hayashi T."/>
            <person name="Katayama T."/>
            <person name="Uemura T."/>
            <person name="Hattori Y."/>
        </authorList>
    </citation>
    <scope>NUCLEOTIDE SEQUENCE [LARGE SCALE GENOMIC DNA]</scope>
    <source>
        <strain evidence="7 8">KH-74</strain>
    </source>
</reference>
<name>A0AAV5S5P5_MAUHU</name>
<protein>
    <recommendedName>
        <fullName evidence="6">PEX18/PEX21 C-terminal domain-containing protein</fullName>
    </recommendedName>
</protein>
<proteinExistence type="predicted"/>
<evidence type="ECO:0000256" key="1">
    <source>
        <dbReference type="ARBA" id="ARBA00004275"/>
    </source>
</evidence>
<evidence type="ECO:0000256" key="3">
    <source>
        <dbReference type="ARBA" id="ARBA00022490"/>
    </source>
</evidence>
<keyword evidence="4" id="KW-0832">Ubl conjugation</keyword>
<dbReference type="InterPro" id="IPR056940">
    <property type="entry name" value="PEX18_PEX21_C"/>
</dbReference>